<dbReference type="InterPro" id="IPR000089">
    <property type="entry name" value="Biotin_lipoyl"/>
</dbReference>
<keyword evidence="7 8" id="KW-0092">Biotin</keyword>
<dbReference type="GO" id="GO:0009317">
    <property type="term" value="C:acetyl-CoA carboxylase complex"/>
    <property type="evidence" value="ECO:0007669"/>
    <property type="project" value="InterPro"/>
</dbReference>
<dbReference type="PRINTS" id="PR01071">
    <property type="entry name" value="ACOABIOTINCC"/>
</dbReference>
<dbReference type="PROSITE" id="PS50968">
    <property type="entry name" value="BIOTINYL_LIPOYL"/>
    <property type="match status" value="1"/>
</dbReference>
<feature type="compositionally biased region" description="Low complexity" evidence="9">
    <location>
        <begin position="102"/>
        <end position="119"/>
    </location>
</feature>
<feature type="domain" description="Lipoyl-binding" evidence="10">
    <location>
        <begin position="170"/>
        <end position="246"/>
    </location>
</feature>
<keyword evidence="8" id="KW-0934">Plastid</keyword>
<proteinExistence type="predicted"/>
<dbReference type="InterPro" id="IPR001882">
    <property type="entry name" value="Biotin_BS"/>
</dbReference>
<keyword evidence="3 8" id="KW-0444">Lipid biosynthesis</keyword>
<name>A0AAW1PQH1_9CHLO</name>
<dbReference type="PANTHER" id="PTHR45266:SF3">
    <property type="entry name" value="OXALOACETATE DECARBOXYLASE ALPHA CHAIN"/>
    <property type="match status" value="1"/>
</dbReference>
<keyword evidence="8" id="KW-0150">Chloroplast</keyword>
<feature type="compositionally biased region" description="Low complexity" evidence="9">
    <location>
        <begin position="130"/>
        <end position="166"/>
    </location>
</feature>
<dbReference type="InterPro" id="IPR050709">
    <property type="entry name" value="Biotin_Carboxyl_Carrier/Decarb"/>
</dbReference>
<comment type="pathway">
    <text evidence="1 8">Lipid metabolism; fatty acid biosynthesis.</text>
</comment>
<keyword evidence="4 8" id="KW-0276">Fatty acid metabolism</keyword>
<dbReference type="Gene3D" id="2.40.50.100">
    <property type="match status" value="1"/>
</dbReference>
<dbReference type="PANTHER" id="PTHR45266">
    <property type="entry name" value="OXALOACETATE DECARBOXYLASE ALPHA CHAIN"/>
    <property type="match status" value="1"/>
</dbReference>
<evidence type="ECO:0000259" key="10">
    <source>
        <dbReference type="PROSITE" id="PS50968"/>
    </source>
</evidence>
<keyword evidence="12" id="KW-1185">Reference proteome</keyword>
<dbReference type="Proteomes" id="UP001465755">
    <property type="component" value="Unassembled WGS sequence"/>
</dbReference>
<dbReference type="GO" id="GO:0006633">
    <property type="term" value="P:fatty acid biosynthetic process"/>
    <property type="evidence" value="ECO:0007669"/>
    <property type="project" value="UniProtKB-KW"/>
</dbReference>
<evidence type="ECO:0000256" key="4">
    <source>
        <dbReference type="ARBA" id="ARBA00022832"/>
    </source>
</evidence>
<evidence type="ECO:0000313" key="11">
    <source>
        <dbReference type="EMBL" id="KAK9812238.1"/>
    </source>
</evidence>
<protein>
    <recommendedName>
        <fullName evidence="2 8">Biotin carboxyl carrier protein of acetyl-CoA carboxylase</fullName>
    </recommendedName>
</protein>
<evidence type="ECO:0000313" key="12">
    <source>
        <dbReference type="Proteomes" id="UP001465755"/>
    </source>
</evidence>
<comment type="function">
    <text evidence="8">This protein is a component of the acetyl coenzyme A carboxylase complex; first, biotin carboxylase catalyzes the carboxylation of the carrier protein and then the transcarboxylase transfers the carboxyl group to form malonyl-CoA.</text>
</comment>
<reference evidence="11 12" key="1">
    <citation type="journal article" date="2024" name="Nat. Commun.">
        <title>Phylogenomics reveals the evolutionary origins of lichenization in chlorophyte algae.</title>
        <authorList>
            <person name="Puginier C."/>
            <person name="Libourel C."/>
            <person name="Otte J."/>
            <person name="Skaloud P."/>
            <person name="Haon M."/>
            <person name="Grisel S."/>
            <person name="Petersen M."/>
            <person name="Berrin J.G."/>
            <person name="Delaux P.M."/>
            <person name="Dal Grande F."/>
            <person name="Keller J."/>
        </authorList>
    </citation>
    <scope>NUCLEOTIDE SEQUENCE [LARGE SCALE GENOMIC DNA]</scope>
    <source>
        <strain evidence="11 12">SAG 2036</strain>
    </source>
</reference>
<comment type="subcellular location">
    <subcellularLocation>
        <location evidence="8">Plastid</location>
        <location evidence="8">Chloroplast</location>
    </subcellularLocation>
</comment>
<dbReference type="GO" id="GO:0009507">
    <property type="term" value="C:chloroplast"/>
    <property type="evidence" value="ECO:0007669"/>
    <property type="project" value="UniProtKB-SubCell"/>
</dbReference>
<feature type="region of interest" description="Disordered" evidence="9">
    <location>
        <begin position="1"/>
        <end position="58"/>
    </location>
</feature>
<evidence type="ECO:0000256" key="7">
    <source>
        <dbReference type="ARBA" id="ARBA00023267"/>
    </source>
</evidence>
<keyword evidence="5 8" id="KW-0443">Lipid metabolism</keyword>
<feature type="compositionally biased region" description="Polar residues" evidence="9">
    <location>
        <begin position="37"/>
        <end position="58"/>
    </location>
</feature>
<gene>
    <name evidence="11" type="ORF">WJX73_006298</name>
</gene>
<dbReference type="EMBL" id="JALJOQ010000008">
    <property type="protein sequence ID" value="KAK9812238.1"/>
    <property type="molecule type" value="Genomic_DNA"/>
</dbReference>
<evidence type="ECO:0000256" key="8">
    <source>
        <dbReference type="RuleBase" id="RU364072"/>
    </source>
</evidence>
<evidence type="ECO:0000256" key="2">
    <source>
        <dbReference type="ARBA" id="ARBA00017562"/>
    </source>
</evidence>
<organism evidence="11 12">
    <name type="scientific">Symbiochloris irregularis</name>
    <dbReference type="NCBI Taxonomy" id="706552"/>
    <lineage>
        <taxon>Eukaryota</taxon>
        <taxon>Viridiplantae</taxon>
        <taxon>Chlorophyta</taxon>
        <taxon>core chlorophytes</taxon>
        <taxon>Trebouxiophyceae</taxon>
        <taxon>Trebouxiales</taxon>
        <taxon>Trebouxiaceae</taxon>
        <taxon>Symbiochloris</taxon>
    </lineage>
</organism>
<evidence type="ECO:0000256" key="3">
    <source>
        <dbReference type="ARBA" id="ARBA00022516"/>
    </source>
</evidence>
<dbReference type="FunFam" id="2.40.50.100:FF:000003">
    <property type="entry name" value="Acetyl-CoA carboxylase biotin carboxyl carrier protein"/>
    <property type="match status" value="1"/>
</dbReference>
<dbReference type="InterPro" id="IPR011053">
    <property type="entry name" value="Single_hybrid_motif"/>
</dbReference>
<evidence type="ECO:0000256" key="1">
    <source>
        <dbReference type="ARBA" id="ARBA00005194"/>
    </source>
</evidence>
<dbReference type="SUPFAM" id="SSF51230">
    <property type="entry name" value="Single hybrid motif"/>
    <property type="match status" value="1"/>
</dbReference>
<accession>A0AAW1PQH1</accession>
<dbReference type="GO" id="GO:0003989">
    <property type="term" value="F:acetyl-CoA carboxylase activity"/>
    <property type="evidence" value="ECO:0007669"/>
    <property type="project" value="InterPro"/>
</dbReference>
<evidence type="ECO:0000256" key="9">
    <source>
        <dbReference type="SAM" id="MobiDB-lite"/>
    </source>
</evidence>
<dbReference type="InterPro" id="IPR001249">
    <property type="entry name" value="AcCoA_biotinCC"/>
</dbReference>
<evidence type="ECO:0000256" key="6">
    <source>
        <dbReference type="ARBA" id="ARBA00023160"/>
    </source>
</evidence>
<dbReference type="NCBIfam" id="TIGR00531">
    <property type="entry name" value="BCCP"/>
    <property type="match status" value="1"/>
</dbReference>
<dbReference type="PROSITE" id="PS00188">
    <property type="entry name" value="BIOTIN"/>
    <property type="match status" value="1"/>
</dbReference>
<dbReference type="Pfam" id="PF00364">
    <property type="entry name" value="Biotin_lipoyl"/>
    <property type="match status" value="1"/>
</dbReference>
<feature type="region of interest" description="Disordered" evidence="9">
    <location>
        <begin position="102"/>
        <end position="171"/>
    </location>
</feature>
<keyword evidence="6 8" id="KW-0275">Fatty acid biosynthesis</keyword>
<feature type="compositionally biased region" description="Pro residues" evidence="9">
    <location>
        <begin position="120"/>
        <end position="129"/>
    </location>
</feature>
<dbReference type="AlphaFoldDB" id="A0AAW1PQH1"/>
<dbReference type="CDD" id="cd06850">
    <property type="entry name" value="biotinyl_domain"/>
    <property type="match status" value="1"/>
</dbReference>
<sequence length="249" mass="26486">MKASVFQGLPGRSLCPTTGRVLRQPNPRSLTKGRASAQDSQTEQANLAGSNGAPSGTNALDFDELTELIKMVHETDIVEMELKSNKFSLAVRKKEAIDAESAYHQAQAQASAPQYAAPPQYGPPQPQYPQQPQQQQQQYQQQQSQPQTSSSPAPSASGGSKPSAPAKQDGVEVASPMAGTFYRSPAPGEPPFVRKGDKVTKGQTVAIIEAMKMMNEIEADVSGEVVDFPAENGKPVTIGQALILIKPSG</sequence>
<comment type="caution">
    <text evidence="11">The sequence shown here is derived from an EMBL/GenBank/DDBJ whole genome shotgun (WGS) entry which is preliminary data.</text>
</comment>
<evidence type="ECO:0000256" key="5">
    <source>
        <dbReference type="ARBA" id="ARBA00023098"/>
    </source>
</evidence>